<sequence>MSTHFKMYMAIGVPVALFITFFMRYLLKSIGLDVEEYQWPLEFLLGALPLILGVMGGAVFGHIAAAMTRK</sequence>
<reference evidence="2 3" key="1">
    <citation type="submission" date="2018-06" db="EMBL/GenBank/DDBJ databases">
        <title>Genomic Encyclopedia of Type Strains, Phase IV (KMG-IV): sequencing the most valuable type-strain genomes for metagenomic binning, comparative biology and taxonomic classification.</title>
        <authorList>
            <person name="Goeker M."/>
        </authorList>
    </citation>
    <scope>NUCLEOTIDE SEQUENCE [LARGE SCALE GENOMIC DNA]</scope>
    <source>
        <strain evidence="2 3">DSM 25520</strain>
    </source>
</reference>
<name>A0A366GY12_9BURK</name>
<evidence type="ECO:0000313" key="3">
    <source>
        <dbReference type="Proteomes" id="UP000253628"/>
    </source>
</evidence>
<accession>A0A366GY12</accession>
<evidence type="ECO:0000313" key="2">
    <source>
        <dbReference type="EMBL" id="RBP33617.1"/>
    </source>
</evidence>
<dbReference type="AlphaFoldDB" id="A0A366GY12"/>
<feature type="transmembrane region" description="Helical" evidence="1">
    <location>
        <begin position="47"/>
        <end position="67"/>
    </location>
</feature>
<keyword evidence="1" id="KW-0472">Membrane</keyword>
<keyword evidence="3" id="KW-1185">Reference proteome</keyword>
<dbReference type="RefSeq" id="WP_113935334.1">
    <property type="nucleotide sequence ID" value="NZ_JACCEU010000027.1"/>
</dbReference>
<gene>
    <name evidence="2" type="ORF">DFR37_1268</name>
</gene>
<proteinExistence type="predicted"/>
<keyword evidence="1" id="KW-0812">Transmembrane</keyword>
<keyword evidence="1" id="KW-1133">Transmembrane helix</keyword>
<dbReference type="EMBL" id="QNRQ01000026">
    <property type="protein sequence ID" value="RBP33617.1"/>
    <property type="molecule type" value="Genomic_DNA"/>
</dbReference>
<evidence type="ECO:0000256" key="1">
    <source>
        <dbReference type="SAM" id="Phobius"/>
    </source>
</evidence>
<dbReference type="Proteomes" id="UP000253628">
    <property type="component" value="Unassembled WGS sequence"/>
</dbReference>
<organism evidence="2 3">
    <name type="scientific">Eoetvoesiella caeni</name>
    <dbReference type="NCBI Taxonomy" id="645616"/>
    <lineage>
        <taxon>Bacteria</taxon>
        <taxon>Pseudomonadati</taxon>
        <taxon>Pseudomonadota</taxon>
        <taxon>Betaproteobacteria</taxon>
        <taxon>Burkholderiales</taxon>
        <taxon>Alcaligenaceae</taxon>
        <taxon>Eoetvoesiella</taxon>
    </lineage>
</organism>
<protein>
    <submittedName>
        <fullName evidence="2">Uncharacterized protein</fullName>
    </submittedName>
</protein>
<feature type="transmembrane region" description="Helical" evidence="1">
    <location>
        <begin position="7"/>
        <end position="27"/>
    </location>
</feature>
<comment type="caution">
    <text evidence="2">The sequence shown here is derived from an EMBL/GenBank/DDBJ whole genome shotgun (WGS) entry which is preliminary data.</text>
</comment>